<protein>
    <recommendedName>
        <fullName evidence="3">Papain like cysteine protease AvrRpt2</fullName>
    </recommendedName>
</protein>
<evidence type="ECO:0000313" key="2">
    <source>
        <dbReference type="Proteomes" id="UP000268033"/>
    </source>
</evidence>
<evidence type="ECO:0000313" key="1">
    <source>
        <dbReference type="EMBL" id="ROQ24196.1"/>
    </source>
</evidence>
<sequence length="226" mass="23773">MPNINLTTLAWVPNVNQASMTQPEDSNQCGAFALVAAVGAFGAFTANTVVSYQNAGPGPVNNQETITTELDFTGLSQRVYNVTGILNHDLPAPDPELINGGDYNSPAAMAKVIADLGRPQPRVNVQQDGYQLLNALYPGETARCQQVVGAGNVNTDAGQYGAPANGETHIVCVNVNDGGLHCLARGSDGHFYDPADGTLNNNWNPVNTGDAMGAHYTFSGLWIVIT</sequence>
<accession>A0A3N1PI09</accession>
<reference evidence="1 2" key="1">
    <citation type="submission" date="2018-11" db="EMBL/GenBank/DDBJ databases">
        <title>Genomic Encyclopedia of Type Strains, Phase IV (KMG-IV): sequencing the most valuable type-strain genomes for metagenomic binning, comparative biology and taxonomic classification.</title>
        <authorList>
            <person name="Goeker M."/>
        </authorList>
    </citation>
    <scope>NUCLEOTIDE SEQUENCE [LARGE SCALE GENOMIC DNA]</scope>
    <source>
        <strain evidence="1 2">DSM 21945</strain>
    </source>
</reference>
<dbReference type="RefSeq" id="WP_123421960.1">
    <property type="nucleotide sequence ID" value="NZ_RJUL01000007.1"/>
</dbReference>
<name>A0A3N1PI09_9GAMM</name>
<dbReference type="Pfam" id="PF25855">
    <property type="entry name" value="IpaJ_protease"/>
    <property type="match status" value="1"/>
</dbReference>
<organism evidence="1 2">
    <name type="scientific">Gallaecimonas pentaromativorans</name>
    <dbReference type="NCBI Taxonomy" id="584787"/>
    <lineage>
        <taxon>Bacteria</taxon>
        <taxon>Pseudomonadati</taxon>
        <taxon>Pseudomonadota</taxon>
        <taxon>Gammaproteobacteria</taxon>
        <taxon>Enterobacterales</taxon>
        <taxon>Gallaecimonadaceae</taxon>
        <taxon>Gallaecimonas</taxon>
    </lineage>
</organism>
<gene>
    <name evidence="1" type="ORF">EDC28_10777</name>
</gene>
<dbReference type="EMBL" id="RJUL01000007">
    <property type="protein sequence ID" value="ROQ24196.1"/>
    <property type="molecule type" value="Genomic_DNA"/>
</dbReference>
<evidence type="ECO:0008006" key="3">
    <source>
        <dbReference type="Google" id="ProtNLM"/>
    </source>
</evidence>
<keyword evidence="2" id="KW-1185">Reference proteome</keyword>
<dbReference type="Proteomes" id="UP000268033">
    <property type="component" value="Unassembled WGS sequence"/>
</dbReference>
<dbReference type="InterPro" id="IPR058988">
    <property type="entry name" value="IpaJ"/>
</dbReference>
<dbReference type="AlphaFoldDB" id="A0A3N1PI09"/>
<proteinExistence type="predicted"/>
<comment type="caution">
    <text evidence="1">The sequence shown here is derived from an EMBL/GenBank/DDBJ whole genome shotgun (WGS) entry which is preliminary data.</text>
</comment>